<feature type="region of interest" description="Disordered" evidence="4">
    <location>
        <begin position="674"/>
        <end position="774"/>
    </location>
</feature>
<feature type="region of interest" description="Disordered" evidence="4">
    <location>
        <begin position="786"/>
        <end position="806"/>
    </location>
</feature>
<dbReference type="InterPro" id="IPR001680">
    <property type="entry name" value="WD40_rpt"/>
</dbReference>
<reference evidence="5" key="1">
    <citation type="submission" date="2013-12" db="EMBL/GenBank/DDBJ databases">
        <title>The Genome Sequence of Aphanomyces invadans NJM9701.</title>
        <authorList>
            <consortium name="The Broad Institute Genomics Platform"/>
            <person name="Russ C."/>
            <person name="Tyler B."/>
            <person name="van West P."/>
            <person name="Dieguez-Uribeondo J."/>
            <person name="Young S.K."/>
            <person name="Zeng Q."/>
            <person name="Gargeya S."/>
            <person name="Fitzgerald M."/>
            <person name="Abouelleil A."/>
            <person name="Alvarado L."/>
            <person name="Chapman S.B."/>
            <person name="Gainer-Dewar J."/>
            <person name="Goldberg J."/>
            <person name="Griggs A."/>
            <person name="Gujja S."/>
            <person name="Hansen M."/>
            <person name="Howarth C."/>
            <person name="Imamovic A."/>
            <person name="Ireland A."/>
            <person name="Larimer J."/>
            <person name="McCowan C."/>
            <person name="Murphy C."/>
            <person name="Pearson M."/>
            <person name="Poon T.W."/>
            <person name="Priest M."/>
            <person name="Roberts A."/>
            <person name="Saif S."/>
            <person name="Shea T."/>
            <person name="Sykes S."/>
            <person name="Wortman J."/>
            <person name="Nusbaum C."/>
            <person name="Birren B."/>
        </authorList>
    </citation>
    <scope>NUCLEOTIDE SEQUENCE [LARGE SCALE GENOMIC DNA]</scope>
    <source>
        <strain evidence="5">NJM9701</strain>
    </source>
</reference>
<name>A0A024U0A1_9STRA</name>
<organism evidence="5">
    <name type="scientific">Aphanomyces invadans</name>
    <dbReference type="NCBI Taxonomy" id="157072"/>
    <lineage>
        <taxon>Eukaryota</taxon>
        <taxon>Sar</taxon>
        <taxon>Stramenopiles</taxon>
        <taxon>Oomycota</taxon>
        <taxon>Saprolegniomycetes</taxon>
        <taxon>Saprolegniales</taxon>
        <taxon>Verrucalvaceae</taxon>
        <taxon>Aphanomyces</taxon>
    </lineage>
</organism>
<evidence type="ECO:0000256" key="2">
    <source>
        <dbReference type="ARBA" id="ARBA00023163"/>
    </source>
</evidence>
<keyword evidence="2" id="KW-0804">Transcription</keyword>
<dbReference type="OrthoDB" id="4703at2759"/>
<dbReference type="InterPro" id="IPR015943">
    <property type="entry name" value="WD40/YVTN_repeat-like_dom_sf"/>
</dbReference>
<dbReference type="InterPro" id="IPR017956">
    <property type="entry name" value="AT_hook_DNA-bd_motif"/>
</dbReference>
<dbReference type="RefSeq" id="XP_008871867.1">
    <property type="nucleotide sequence ID" value="XM_008873645.1"/>
</dbReference>
<dbReference type="InterPro" id="IPR036322">
    <property type="entry name" value="WD40_repeat_dom_sf"/>
</dbReference>
<dbReference type="Gene3D" id="2.130.10.10">
    <property type="entry name" value="YVTN repeat-like/Quinoprotein amine dehydrogenase"/>
    <property type="match status" value="2"/>
</dbReference>
<dbReference type="PANTHER" id="PTHR15052">
    <property type="entry name" value="RNA POLYMERASE III TRANSCRIPTION INITIATION FACTOR COMPLEX SUBUNIT"/>
    <property type="match status" value="1"/>
</dbReference>
<dbReference type="SMART" id="SM00384">
    <property type="entry name" value="AT_hook"/>
    <property type="match status" value="4"/>
</dbReference>
<dbReference type="EMBL" id="KI913967">
    <property type="protein sequence ID" value="ETV99311.1"/>
    <property type="molecule type" value="Genomic_DNA"/>
</dbReference>
<dbReference type="PRINTS" id="PR00929">
    <property type="entry name" value="ATHOOK"/>
</dbReference>
<dbReference type="GO" id="GO:0005634">
    <property type="term" value="C:nucleus"/>
    <property type="evidence" value="ECO:0007669"/>
    <property type="project" value="UniProtKB-SubCell"/>
</dbReference>
<keyword evidence="3" id="KW-0539">Nucleus</keyword>
<evidence type="ECO:0000256" key="4">
    <source>
        <dbReference type="SAM" id="MobiDB-lite"/>
    </source>
</evidence>
<accession>A0A024U0A1</accession>
<feature type="region of interest" description="Disordered" evidence="4">
    <location>
        <begin position="457"/>
        <end position="598"/>
    </location>
</feature>
<dbReference type="STRING" id="157072.A0A024U0A1"/>
<feature type="compositionally biased region" description="Basic and acidic residues" evidence="4">
    <location>
        <begin position="518"/>
        <end position="533"/>
    </location>
</feature>
<dbReference type="GO" id="GO:0000127">
    <property type="term" value="C:transcription factor TFIIIC complex"/>
    <property type="evidence" value="ECO:0007669"/>
    <property type="project" value="TreeGrafter"/>
</dbReference>
<dbReference type="SUPFAM" id="SSF50978">
    <property type="entry name" value="WD40 repeat-like"/>
    <property type="match status" value="1"/>
</dbReference>
<proteinExistence type="predicted"/>
<dbReference type="SMART" id="SM00320">
    <property type="entry name" value="WD40"/>
    <property type="match status" value="3"/>
</dbReference>
<comment type="subcellular location">
    <subcellularLocation>
        <location evidence="1">Nucleus</location>
    </subcellularLocation>
</comment>
<evidence type="ECO:0000313" key="5">
    <source>
        <dbReference type="EMBL" id="ETV99311.1"/>
    </source>
</evidence>
<dbReference type="GO" id="GO:0003677">
    <property type="term" value="F:DNA binding"/>
    <property type="evidence" value="ECO:0007669"/>
    <property type="project" value="InterPro"/>
</dbReference>
<sequence length="927" mass="99381">MATLRADQVDALKHARPVQVETTTSKQAISIEPFNSKELEEVVYLHAGGPVWTLDWLHPPSTNASYVALSAHPTQVTADGDTVTPNHVYNDRYEGSNVVQIWSCIAKSKASTPASSLVLTIPHNGGFAWVLKWAPHACASLPIGLGVLAVALGDGSLHLYRFLEDHSYSVLGTYHDPQSSFLAISWSRTHPYMFLTGRVDGAIHMWNVQDVLEEGCNRSTSVAVATFAPHCRFEDADSMSKQPRHHWGCGWVAVREIEWSPHDPYVFCSIGNDTTLRIWDIREPRACLRAHRLVNFTFGLGALWFNPTTIFIATDQGAIFGVDPLTGMQRLLLTHPHLDSPVWSFTSARCIPPNIPVMLSACASGMILQSRLDRLSTKRSLPTAIVQLQTSPTAASQQLRISYAKVTRKSTATNGKRVFPDRSLAIHRVMLSPSGSHMLWAGATGVVAIKPYAFGVPRSSTGKPIGRPRKYDINSKQGRRKKPLKYNSDQDIPDFDNEGSAGTSSTSEDVGVEDLSDGDGKDDAAIQSEDHAKGMKRPAPERVVATRKKAKTSYAEHSGSEIEVPDDSNDDDHEIAPNKAVGSDVQQPKPRERKAQTLSPAVVVVVDASVKRRGRVKKEGVVVQPAGQGSLDSFFAPKTPKVLSQPKVLADALARDVPTTKSSTNATSQVAVVPDVSVKMRGRPKKEAGQPSLPATSPGNEGTGAIAEPRTAKGKRVAKKPPTAAEAKKVTQTPSQVHAPVERTAAASSEATGAKKNADTPNVPVKKRGRPPKTAIAKHALVDSVPAASTKARGRPKAASQESPVVAARKAPATAAGKKTMVQTKLQLVKVETTAASPAATTPQQIDGAGSRPCPLTVGQVVHVAARTFRGMNKLGGAGFVKSVNADGTVDVKYVLGGQERGVALEYVSAEAQDAPDADSSNRRRRG</sequence>
<gene>
    <name evidence="5" type="ORF">H310_08043</name>
</gene>
<evidence type="ECO:0000256" key="1">
    <source>
        <dbReference type="ARBA" id="ARBA00004123"/>
    </source>
</evidence>
<feature type="compositionally biased region" description="Acidic residues" evidence="4">
    <location>
        <begin position="563"/>
        <end position="573"/>
    </location>
</feature>
<dbReference type="InterPro" id="IPR052416">
    <property type="entry name" value="GTF3C_component"/>
</dbReference>
<dbReference type="GeneID" id="20085093"/>
<dbReference type="VEuPathDB" id="FungiDB:H310_08043"/>
<dbReference type="GO" id="GO:0006383">
    <property type="term" value="P:transcription by RNA polymerase III"/>
    <property type="evidence" value="ECO:0007669"/>
    <property type="project" value="TreeGrafter"/>
</dbReference>
<dbReference type="AlphaFoldDB" id="A0A024U0A1"/>
<evidence type="ECO:0000256" key="3">
    <source>
        <dbReference type="ARBA" id="ARBA00023242"/>
    </source>
</evidence>
<protein>
    <submittedName>
        <fullName evidence="5">Uncharacterized protein</fullName>
    </submittedName>
</protein>
<dbReference type="PANTHER" id="PTHR15052:SF2">
    <property type="entry name" value="GENERAL TRANSCRIPTION FACTOR 3C POLYPEPTIDE 2"/>
    <property type="match status" value="1"/>
</dbReference>